<keyword evidence="5" id="KW-1185">Reference proteome</keyword>
<evidence type="ECO:0000256" key="3">
    <source>
        <dbReference type="SAM" id="SignalP"/>
    </source>
</evidence>
<evidence type="ECO:0008006" key="6">
    <source>
        <dbReference type="Google" id="ProtNLM"/>
    </source>
</evidence>
<keyword evidence="2" id="KW-1133">Transmembrane helix</keyword>
<feature type="signal peptide" evidence="3">
    <location>
        <begin position="1"/>
        <end position="20"/>
    </location>
</feature>
<dbReference type="EMBL" id="BAAAMJ010000032">
    <property type="protein sequence ID" value="GAA1921975.1"/>
    <property type="molecule type" value="Genomic_DNA"/>
</dbReference>
<evidence type="ECO:0000256" key="1">
    <source>
        <dbReference type="SAM" id="MobiDB-lite"/>
    </source>
</evidence>
<name>A0ABN2PJ77_9ACTN</name>
<gene>
    <name evidence="4" type="ORF">GCM10009716_33190</name>
</gene>
<feature type="region of interest" description="Disordered" evidence="1">
    <location>
        <begin position="22"/>
        <end position="59"/>
    </location>
</feature>
<reference evidence="4 5" key="1">
    <citation type="journal article" date="2019" name="Int. J. Syst. Evol. Microbiol.">
        <title>The Global Catalogue of Microorganisms (GCM) 10K type strain sequencing project: providing services to taxonomists for standard genome sequencing and annotation.</title>
        <authorList>
            <consortium name="The Broad Institute Genomics Platform"/>
            <consortium name="The Broad Institute Genome Sequencing Center for Infectious Disease"/>
            <person name="Wu L."/>
            <person name="Ma J."/>
        </authorList>
    </citation>
    <scope>NUCLEOTIDE SEQUENCE [LARGE SCALE GENOMIC DNA]</scope>
    <source>
        <strain evidence="4 5">JCM 13581</strain>
    </source>
</reference>
<proteinExistence type="predicted"/>
<keyword evidence="3" id="KW-0732">Signal</keyword>
<feature type="transmembrane region" description="Helical" evidence="2">
    <location>
        <begin position="398"/>
        <end position="417"/>
    </location>
</feature>
<accession>A0ABN2PJ77</accession>
<keyword evidence="2" id="KW-0472">Membrane</keyword>
<sequence length="440" mass="46540">MAALTGAAALLLLAPAAALADGEEPVAEPQPYRMADDAEPIEGTERSSDAPRLEGGGTYTDEIAPGQTLYYSIGLDDVSDVYLTTVAAPAPGTKVGYSDRIEVVLQTTGGDTCLSSDRQNFGADGLARPITAWSLRAIDPDRSCQEAGVYHYTVTRDSDPTSSPEPWPLELRVLVEPPVTGGQVNPPSPGSVLTEPPAPPADAAERVTGGTGFNDARPVTEGVWRDDIAPGQTLFYRIPVDWSQQLALTVELGNTAAKDDASWVSDGLTAALYNPARARLGEEKTSYRGEAEEMRAITPPVAYDNRYDDLPVSRMRFAGWHYIAVTLHEDVATVTDEPSIGLTLRTSLEGEVTAGPDYEDPQAALDAGFGVRDSDRDQAEKGLSDQEIAADRRGSQQLLGFAGIGAGVGLLAALTVWQLTARRRAAASQPAPPPGGPWAA</sequence>
<feature type="compositionally biased region" description="Basic and acidic residues" evidence="1">
    <location>
        <begin position="43"/>
        <end position="52"/>
    </location>
</feature>
<keyword evidence="2" id="KW-0812">Transmembrane</keyword>
<feature type="chain" id="PRO_5046453753" description="Peptidase" evidence="3">
    <location>
        <begin position="21"/>
        <end position="440"/>
    </location>
</feature>
<evidence type="ECO:0000313" key="5">
    <source>
        <dbReference type="Proteomes" id="UP001501303"/>
    </source>
</evidence>
<comment type="caution">
    <text evidence="4">The sequence shown here is derived from an EMBL/GenBank/DDBJ whole genome shotgun (WGS) entry which is preliminary data.</text>
</comment>
<evidence type="ECO:0000313" key="4">
    <source>
        <dbReference type="EMBL" id="GAA1921975.1"/>
    </source>
</evidence>
<protein>
    <recommendedName>
        <fullName evidence="6">Peptidase</fullName>
    </recommendedName>
</protein>
<organism evidence="4 5">
    <name type="scientific">Streptomyces sodiiphilus</name>
    <dbReference type="NCBI Taxonomy" id="226217"/>
    <lineage>
        <taxon>Bacteria</taxon>
        <taxon>Bacillati</taxon>
        <taxon>Actinomycetota</taxon>
        <taxon>Actinomycetes</taxon>
        <taxon>Kitasatosporales</taxon>
        <taxon>Streptomycetaceae</taxon>
        <taxon>Streptomyces</taxon>
    </lineage>
</organism>
<feature type="region of interest" description="Disordered" evidence="1">
    <location>
        <begin position="179"/>
        <end position="202"/>
    </location>
</feature>
<dbReference type="Proteomes" id="UP001501303">
    <property type="component" value="Unassembled WGS sequence"/>
</dbReference>
<evidence type="ECO:0000256" key="2">
    <source>
        <dbReference type="SAM" id="Phobius"/>
    </source>
</evidence>